<feature type="compositionally biased region" description="Basic and acidic residues" evidence="1">
    <location>
        <begin position="37"/>
        <end position="47"/>
    </location>
</feature>
<gene>
    <name evidence="2" type="ORF">CLCR_06982</name>
</gene>
<keyword evidence="3" id="KW-1185">Reference proteome</keyword>
<sequence>MMLSRIWTRTKPAAVPPQKDSNPNPEESLPPQQVPDATRDDSKKVEDNNVLPSEVLSHADNVDQTANGSSTHEAVRMEQQQSDTPLGEVPSSRHSAQEVQLSSGSDEGASNVVQDPQATFENQTSAPGDHPTLLDQPVNAQDPGNTLRNRWSRLANAADSMTGDLILASDRRREAIEKRRVALQAIQDHLETTQDPSLLHLRDVLSDLQSSEQKLLQQDEDLVPRGDDIVAQGSKIFGVEAGTSLEILDAQGIFVPPTPAATDPSVLSADDIRLDRTSEARQYLSRKGDVDLLRETLMTLDGEQDLASTFPEVAMPADQLESRRQQLVLELEQAEADLETLHNNLPDRKVEIPDDQLRSLPTNEDASSQHDRDSAIGGETSGQALRASTVGQPDDPTESLSQILEHATDESHVRPETLVNAYLLYQLRRSPEEREAFLKTVEEKLKSENQAGRADTINDIPLEYWFNDEQGTKKSKKSQISLTKYIFSQPRSNMTDMGTAEYGPLTHGNSEPADRRGHGQHDPREEVRQHRLLARQKAKGTSSLH</sequence>
<evidence type="ECO:0000313" key="2">
    <source>
        <dbReference type="EMBL" id="OCT49534.1"/>
    </source>
</evidence>
<feature type="region of interest" description="Disordered" evidence="1">
    <location>
        <begin position="342"/>
        <end position="398"/>
    </location>
</feature>
<dbReference type="AlphaFoldDB" id="A0A1C1CM06"/>
<feature type="compositionally biased region" description="Polar residues" evidence="1">
    <location>
        <begin position="138"/>
        <end position="147"/>
    </location>
</feature>
<feature type="region of interest" description="Disordered" evidence="1">
    <location>
        <begin position="1"/>
        <end position="147"/>
    </location>
</feature>
<dbReference type="EMBL" id="LGRB01000010">
    <property type="protein sequence ID" value="OCT49534.1"/>
    <property type="molecule type" value="Genomic_DNA"/>
</dbReference>
<feature type="compositionally biased region" description="Polar residues" evidence="1">
    <location>
        <begin position="92"/>
        <end position="105"/>
    </location>
</feature>
<dbReference type="VEuPathDB" id="FungiDB:CLCR_06982"/>
<organism evidence="2 3">
    <name type="scientific">Cladophialophora carrionii</name>
    <dbReference type="NCBI Taxonomy" id="86049"/>
    <lineage>
        <taxon>Eukaryota</taxon>
        <taxon>Fungi</taxon>
        <taxon>Dikarya</taxon>
        <taxon>Ascomycota</taxon>
        <taxon>Pezizomycotina</taxon>
        <taxon>Eurotiomycetes</taxon>
        <taxon>Chaetothyriomycetidae</taxon>
        <taxon>Chaetothyriales</taxon>
        <taxon>Herpotrichiellaceae</taxon>
        <taxon>Cladophialophora</taxon>
    </lineage>
</organism>
<dbReference type="OrthoDB" id="4156315at2759"/>
<proteinExistence type="predicted"/>
<feature type="compositionally biased region" description="Polar residues" evidence="1">
    <location>
        <begin position="62"/>
        <end position="84"/>
    </location>
</feature>
<feature type="compositionally biased region" description="Basic and acidic residues" evidence="1">
    <location>
        <begin position="345"/>
        <end position="357"/>
    </location>
</feature>
<protein>
    <submittedName>
        <fullName evidence="2">Uncharacterized protein</fullName>
    </submittedName>
</protein>
<comment type="caution">
    <text evidence="2">The sequence shown here is derived from an EMBL/GenBank/DDBJ whole genome shotgun (WGS) entry which is preliminary data.</text>
</comment>
<dbReference type="VEuPathDB" id="FungiDB:G647_09795"/>
<evidence type="ECO:0000256" key="1">
    <source>
        <dbReference type="SAM" id="MobiDB-lite"/>
    </source>
</evidence>
<dbReference type="Proteomes" id="UP000094526">
    <property type="component" value="Unassembled WGS sequence"/>
</dbReference>
<feature type="region of interest" description="Disordered" evidence="1">
    <location>
        <begin position="493"/>
        <end position="545"/>
    </location>
</feature>
<name>A0A1C1CM06_9EURO</name>
<feature type="compositionally biased region" description="Basic and acidic residues" evidence="1">
    <location>
        <begin position="512"/>
        <end position="529"/>
    </location>
</feature>
<accession>A0A1C1CM06</accession>
<reference evidence="3" key="1">
    <citation type="submission" date="2015-07" db="EMBL/GenBank/DDBJ databases">
        <authorList>
            <person name="Teixeira M.M."/>
            <person name="Souza R.C."/>
            <person name="Almeida L.G."/>
            <person name="Vicente V.A."/>
            <person name="de Hoog S."/>
            <person name="Bocca A.L."/>
            <person name="de Almeida S.R."/>
            <person name="Vasconcelos A.T."/>
            <person name="Felipe M.S."/>
        </authorList>
    </citation>
    <scope>NUCLEOTIDE SEQUENCE [LARGE SCALE GENOMIC DNA]</scope>
    <source>
        <strain evidence="3">KSF</strain>
    </source>
</reference>
<feature type="compositionally biased region" description="Polar residues" evidence="1">
    <location>
        <begin position="111"/>
        <end position="126"/>
    </location>
</feature>
<evidence type="ECO:0000313" key="3">
    <source>
        <dbReference type="Proteomes" id="UP000094526"/>
    </source>
</evidence>